<evidence type="ECO:0000313" key="1">
    <source>
        <dbReference type="EMBL" id="KAL3570314.1"/>
    </source>
</evidence>
<proteinExistence type="predicted"/>
<dbReference type="Proteomes" id="UP000309997">
    <property type="component" value="Unassembled WGS sequence"/>
</dbReference>
<comment type="caution">
    <text evidence="1">The sequence shown here is derived from an EMBL/GenBank/DDBJ whole genome shotgun (WGS) entry which is preliminary data.</text>
</comment>
<dbReference type="EMBL" id="RCHU02000015">
    <property type="protein sequence ID" value="KAL3570314.1"/>
    <property type="molecule type" value="Genomic_DNA"/>
</dbReference>
<protein>
    <submittedName>
        <fullName evidence="1">Uncharacterized protein</fullName>
    </submittedName>
</protein>
<reference evidence="1 2" key="1">
    <citation type="journal article" date="2024" name="Plant Biotechnol. J.">
        <title>Genome and CRISPR/Cas9 system of a widespread forest tree (Populus alba) in the world.</title>
        <authorList>
            <person name="Liu Y.J."/>
            <person name="Jiang P.F."/>
            <person name="Han X.M."/>
            <person name="Li X.Y."/>
            <person name="Wang H.M."/>
            <person name="Wang Y.J."/>
            <person name="Wang X.X."/>
            <person name="Zeng Q.Y."/>
        </authorList>
    </citation>
    <scope>NUCLEOTIDE SEQUENCE [LARGE SCALE GENOMIC DNA]</scope>
    <source>
        <strain evidence="2">cv. PAL-ZL1</strain>
    </source>
</reference>
<evidence type="ECO:0000313" key="2">
    <source>
        <dbReference type="Proteomes" id="UP000309997"/>
    </source>
</evidence>
<sequence>MPRETSPGLKILWLWTIGTAGILVTSVVRTRLKDMEQMMNTDHQQQQQEEHQSSLSDPVLLDSDEGFIEEVKPRLKLVSATNGLVAYKVALLTMLKNCKETTKEECLDALRVCKQVWGFLLPSQNEPDFFAVNCLMWLMRNLEAEVFGGKGLKPQQPVCDIRSFPEEIWFVDGLTRGRITSSTRVEKMISWDLLHPVGWFKLSILTELRRTIRVWQELIV</sequence>
<keyword evidence="2" id="KW-1185">Reference proteome</keyword>
<name>A0ACC4AVN9_POPAL</name>
<gene>
    <name evidence="1" type="ORF">D5086_027563</name>
</gene>
<accession>A0ACC4AVN9</accession>
<organism evidence="1 2">
    <name type="scientific">Populus alba</name>
    <name type="common">White poplar</name>
    <dbReference type="NCBI Taxonomy" id="43335"/>
    <lineage>
        <taxon>Eukaryota</taxon>
        <taxon>Viridiplantae</taxon>
        <taxon>Streptophyta</taxon>
        <taxon>Embryophyta</taxon>
        <taxon>Tracheophyta</taxon>
        <taxon>Spermatophyta</taxon>
        <taxon>Magnoliopsida</taxon>
        <taxon>eudicotyledons</taxon>
        <taxon>Gunneridae</taxon>
        <taxon>Pentapetalae</taxon>
        <taxon>rosids</taxon>
        <taxon>fabids</taxon>
        <taxon>Malpighiales</taxon>
        <taxon>Salicaceae</taxon>
        <taxon>Saliceae</taxon>
        <taxon>Populus</taxon>
    </lineage>
</organism>